<dbReference type="GO" id="GO:0000166">
    <property type="term" value="F:nucleotide binding"/>
    <property type="evidence" value="ECO:0007669"/>
    <property type="project" value="UniProtKB-KW"/>
</dbReference>
<keyword evidence="4" id="KW-0479">Metal-binding</keyword>
<name>R7T630_CAPTE</name>
<feature type="signal peptide" evidence="8">
    <location>
        <begin position="1"/>
        <end position="19"/>
    </location>
</feature>
<dbReference type="Pfam" id="PF00149">
    <property type="entry name" value="Metallophos"/>
    <property type="match status" value="1"/>
</dbReference>
<keyword evidence="13" id="KW-1185">Reference proteome</keyword>
<accession>R7T630</accession>
<reference evidence="12" key="3">
    <citation type="submission" date="2015-06" db="UniProtKB">
        <authorList>
            <consortium name="EnsemblMetazoa"/>
        </authorList>
    </citation>
    <scope>IDENTIFICATION</scope>
</reference>
<feature type="domain" description="5'-Nucleotidase C-terminal" evidence="10">
    <location>
        <begin position="353"/>
        <end position="523"/>
    </location>
</feature>
<dbReference type="EMBL" id="AMQN01015158">
    <property type="status" value="NOT_ANNOTATED_CDS"/>
    <property type="molecule type" value="Genomic_DNA"/>
</dbReference>
<evidence type="ECO:0000256" key="5">
    <source>
        <dbReference type="ARBA" id="ARBA00022729"/>
    </source>
</evidence>
<dbReference type="PROSITE" id="PS00785">
    <property type="entry name" value="5_NUCLEOTIDASE_1"/>
    <property type="match status" value="1"/>
</dbReference>
<dbReference type="OrthoDB" id="7722975at2759"/>
<evidence type="ECO:0000259" key="10">
    <source>
        <dbReference type="Pfam" id="PF02872"/>
    </source>
</evidence>
<dbReference type="Gene3D" id="3.60.21.10">
    <property type="match status" value="1"/>
</dbReference>
<dbReference type="SUPFAM" id="SSF55816">
    <property type="entry name" value="5'-nucleotidase (syn. UDP-sugar hydrolase), C-terminal domain"/>
    <property type="match status" value="1"/>
</dbReference>
<dbReference type="GO" id="GO:0016020">
    <property type="term" value="C:membrane"/>
    <property type="evidence" value="ECO:0007669"/>
    <property type="project" value="UniProtKB-ARBA"/>
</dbReference>
<dbReference type="InterPro" id="IPR036907">
    <property type="entry name" value="5'-Nucleotdase_C_sf"/>
</dbReference>
<evidence type="ECO:0000256" key="1">
    <source>
        <dbReference type="ARBA" id="ARBA00000815"/>
    </source>
</evidence>
<dbReference type="PROSITE" id="PS00786">
    <property type="entry name" value="5_NUCLEOTIDASE_2"/>
    <property type="match status" value="1"/>
</dbReference>
<keyword evidence="6 8" id="KW-0547">Nucleotide-binding</keyword>
<dbReference type="InterPro" id="IPR029052">
    <property type="entry name" value="Metallo-depent_PP-like"/>
</dbReference>
<evidence type="ECO:0000256" key="4">
    <source>
        <dbReference type="ARBA" id="ARBA00022723"/>
    </source>
</evidence>
<dbReference type="CDD" id="cd07409">
    <property type="entry name" value="MPP_CD73_N"/>
    <property type="match status" value="1"/>
</dbReference>
<dbReference type="Pfam" id="PF02872">
    <property type="entry name" value="5_nucleotid_C"/>
    <property type="match status" value="1"/>
</dbReference>
<dbReference type="HOGENOM" id="CLU_005854_7_1_1"/>
<evidence type="ECO:0000256" key="3">
    <source>
        <dbReference type="ARBA" id="ARBA00012643"/>
    </source>
</evidence>
<dbReference type="InterPro" id="IPR006146">
    <property type="entry name" value="5'-Nucleotdase_CS"/>
</dbReference>
<evidence type="ECO:0000256" key="8">
    <source>
        <dbReference type="RuleBase" id="RU362119"/>
    </source>
</evidence>
<keyword evidence="5 8" id="KW-0732">Signal</keyword>
<comment type="similarity">
    <text evidence="2 8">Belongs to the 5'-nucleotidase family.</text>
</comment>
<dbReference type="FunFam" id="3.60.21.10:FF:000020">
    <property type="entry name" value="NT5E isoform 4"/>
    <property type="match status" value="1"/>
</dbReference>
<dbReference type="EnsemblMetazoa" id="CapteT124269">
    <property type="protein sequence ID" value="CapteP124269"/>
    <property type="gene ID" value="CapteG124269"/>
</dbReference>
<keyword evidence="7 8" id="KW-0378">Hydrolase</keyword>
<feature type="domain" description="Calcineurin-like phosphoesterase" evidence="9">
    <location>
        <begin position="31"/>
        <end position="258"/>
    </location>
</feature>
<proteinExistence type="inferred from homology"/>
<evidence type="ECO:0000259" key="9">
    <source>
        <dbReference type="Pfam" id="PF00149"/>
    </source>
</evidence>
<dbReference type="STRING" id="283909.R7T630"/>
<dbReference type="FunCoup" id="R7T630">
    <property type="interactions" value="166"/>
</dbReference>
<feature type="chain" id="PRO_5010896877" description="5'-nucleotidase" evidence="8">
    <location>
        <begin position="20"/>
        <end position="592"/>
    </location>
</feature>
<gene>
    <name evidence="11" type="ORF">CAPTEDRAFT_124269</name>
</gene>
<dbReference type="Proteomes" id="UP000014760">
    <property type="component" value="Unassembled WGS sequence"/>
</dbReference>
<dbReference type="InterPro" id="IPR006179">
    <property type="entry name" value="5_nucleotidase/apyrase"/>
</dbReference>
<evidence type="ECO:0000256" key="6">
    <source>
        <dbReference type="ARBA" id="ARBA00022741"/>
    </source>
</evidence>
<dbReference type="SUPFAM" id="SSF56300">
    <property type="entry name" value="Metallo-dependent phosphatases"/>
    <property type="match status" value="1"/>
</dbReference>
<sequence length="592" mass="65747">MEFPALLFLVLCLIFFVNCDVEFKLDGDFKLTILHTNDVHARFRDFTSRGAHCQDTDGCYGGAARRMTKIKEIRRKEENVLLLDAGDQFQGTVWFYVHQGTAAANFMQMLRYDAMALGNHEFDRGVEGLVPFLKNTTFPVLAANIDARFEPSLQGLFLNSTIVRFSDRNVGIIGYTTQETTFISNTGFENNKAFEKLYLAVLGELIFGDVKEAIRREVTLLKENGVDVIIALGHAGIQTDVDIARNVDGVDIVIGGHTNTFLYTGNPPTSDKVAGPYPLVVSKNDGGSALVVQGFAFGKYLGELEVMFKENGDFRWWRGNPILLDDSIEKDPEVEAEVAHWGQRVQELHAQTVGSTSVFLDGSRRCRLEECTMGNLLTDAATFKHRMRNGTSVAIAMINGGSLRASIAKGERSNMTFGDLISICPFGNTMDMIEIKGKHLLEALEHSVVDYDVDLQHGKFLQVSGLRVKYDLSKPNRQRVCDVKVQCTSCDVTEFYDLDLDTTYKVMTSSFLVDGGDGYSMLSDNLLSHHIFGDVDLDVLIEYIEQMSPISTTVDDRIDFISDGDPCSLHASAPSLQASLLVLIFCVLFIKS</sequence>
<evidence type="ECO:0000313" key="12">
    <source>
        <dbReference type="EnsemblMetazoa" id="CapteP124269"/>
    </source>
</evidence>
<dbReference type="Gene3D" id="3.90.780.10">
    <property type="entry name" value="5'-Nucleotidase, C-terminal domain"/>
    <property type="match status" value="1"/>
</dbReference>
<dbReference type="GO" id="GO:0008253">
    <property type="term" value="F:5'-nucleotidase activity"/>
    <property type="evidence" value="ECO:0007669"/>
    <property type="project" value="UniProtKB-EC"/>
</dbReference>
<dbReference type="InterPro" id="IPR004843">
    <property type="entry name" value="Calcineurin-like_PHP"/>
</dbReference>
<dbReference type="FunFam" id="3.90.780.10:FF:000001">
    <property type="entry name" value="NT5E isoform 3"/>
    <property type="match status" value="1"/>
</dbReference>
<evidence type="ECO:0000256" key="2">
    <source>
        <dbReference type="ARBA" id="ARBA00006654"/>
    </source>
</evidence>
<evidence type="ECO:0000313" key="13">
    <source>
        <dbReference type="Proteomes" id="UP000014760"/>
    </source>
</evidence>
<dbReference type="AlphaFoldDB" id="R7T630"/>
<dbReference type="PRINTS" id="PR01607">
    <property type="entry name" value="APYRASEFAMLY"/>
</dbReference>
<dbReference type="OMA" id="WLATINS"/>
<dbReference type="GO" id="GO:0009166">
    <property type="term" value="P:nucleotide catabolic process"/>
    <property type="evidence" value="ECO:0007669"/>
    <property type="project" value="InterPro"/>
</dbReference>
<dbReference type="EMBL" id="KB311668">
    <property type="protein sequence ID" value="ELT88815.1"/>
    <property type="molecule type" value="Genomic_DNA"/>
</dbReference>
<reference evidence="13" key="1">
    <citation type="submission" date="2012-12" db="EMBL/GenBank/DDBJ databases">
        <authorList>
            <person name="Hellsten U."/>
            <person name="Grimwood J."/>
            <person name="Chapman J.A."/>
            <person name="Shapiro H."/>
            <person name="Aerts A."/>
            <person name="Otillar R.P."/>
            <person name="Terry A.Y."/>
            <person name="Boore J.L."/>
            <person name="Simakov O."/>
            <person name="Marletaz F."/>
            <person name="Cho S.-J."/>
            <person name="Edsinger-Gonzales E."/>
            <person name="Havlak P."/>
            <person name="Kuo D.-H."/>
            <person name="Larsson T."/>
            <person name="Lv J."/>
            <person name="Arendt D."/>
            <person name="Savage R."/>
            <person name="Osoegawa K."/>
            <person name="de Jong P."/>
            <person name="Lindberg D.R."/>
            <person name="Seaver E.C."/>
            <person name="Weisblat D.A."/>
            <person name="Putnam N.H."/>
            <person name="Grigoriev I.V."/>
            <person name="Rokhsar D.S."/>
        </authorList>
    </citation>
    <scope>NUCLEOTIDE SEQUENCE</scope>
    <source>
        <strain evidence="13">I ESC-2004</strain>
    </source>
</reference>
<dbReference type="EC" id="3.1.3.5" evidence="3"/>
<dbReference type="InterPro" id="IPR008334">
    <property type="entry name" value="5'-Nucleotdase_C"/>
</dbReference>
<reference evidence="11 13" key="2">
    <citation type="journal article" date="2013" name="Nature">
        <title>Insights into bilaterian evolution from three spiralian genomes.</title>
        <authorList>
            <person name="Simakov O."/>
            <person name="Marletaz F."/>
            <person name="Cho S.J."/>
            <person name="Edsinger-Gonzales E."/>
            <person name="Havlak P."/>
            <person name="Hellsten U."/>
            <person name="Kuo D.H."/>
            <person name="Larsson T."/>
            <person name="Lv J."/>
            <person name="Arendt D."/>
            <person name="Savage R."/>
            <person name="Osoegawa K."/>
            <person name="de Jong P."/>
            <person name="Grimwood J."/>
            <person name="Chapman J.A."/>
            <person name="Shapiro H."/>
            <person name="Aerts A."/>
            <person name="Otillar R.P."/>
            <person name="Terry A.Y."/>
            <person name="Boore J.L."/>
            <person name="Grigoriev I.V."/>
            <person name="Lindberg D.R."/>
            <person name="Seaver E.C."/>
            <person name="Weisblat D.A."/>
            <person name="Putnam N.H."/>
            <person name="Rokhsar D.S."/>
        </authorList>
    </citation>
    <scope>NUCLEOTIDE SEQUENCE</scope>
    <source>
        <strain evidence="11 13">I ESC-2004</strain>
    </source>
</reference>
<dbReference type="PANTHER" id="PTHR11575:SF24">
    <property type="entry name" value="5'-NUCLEOTIDASE"/>
    <property type="match status" value="1"/>
</dbReference>
<dbReference type="GO" id="GO:0046872">
    <property type="term" value="F:metal ion binding"/>
    <property type="evidence" value="ECO:0007669"/>
    <property type="project" value="UniProtKB-KW"/>
</dbReference>
<evidence type="ECO:0000313" key="11">
    <source>
        <dbReference type="EMBL" id="ELT88815.1"/>
    </source>
</evidence>
<dbReference type="PANTHER" id="PTHR11575">
    <property type="entry name" value="5'-NUCLEOTIDASE-RELATED"/>
    <property type="match status" value="1"/>
</dbReference>
<organism evidence="11">
    <name type="scientific">Capitella teleta</name>
    <name type="common">Polychaete worm</name>
    <dbReference type="NCBI Taxonomy" id="283909"/>
    <lineage>
        <taxon>Eukaryota</taxon>
        <taxon>Metazoa</taxon>
        <taxon>Spiralia</taxon>
        <taxon>Lophotrochozoa</taxon>
        <taxon>Annelida</taxon>
        <taxon>Polychaeta</taxon>
        <taxon>Sedentaria</taxon>
        <taxon>Scolecida</taxon>
        <taxon>Capitellidae</taxon>
        <taxon>Capitella</taxon>
    </lineage>
</organism>
<evidence type="ECO:0000256" key="7">
    <source>
        <dbReference type="ARBA" id="ARBA00022801"/>
    </source>
</evidence>
<protein>
    <recommendedName>
        <fullName evidence="3">5'-nucleotidase</fullName>
        <ecNumber evidence="3">3.1.3.5</ecNumber>
    </recommendedName>
</protein>
<comment type="catalytic activity">
    <reaction evidence="1">
        <text>a ribonucleoside 5'-phosphate + H2O = a ribonucleoside + phosphate</text>
        <dbReference type="Rhea" id="RHEA:12484"/>
        <dbReference type="ChEBI" id="CHEBI:15377"/>
        <dbReference type="ChEBI" id="CHEBI:18254"/>
        <dbReference type="ChEBI" id="CHEBI:43474"/>
        <dbReference type="ChEBI" id="CHEBI:58043"/>
        <dbReference type="EC" id="3.1.3.5"/>
    </reaction>
</comment>